<name>A0A8M1HFT2_BETSP</name>
<feature type="signal peptide" evidence="5">
    <location>
        <begin position="1"/>
        <end position="22"/>
    </location>
</feature>
<evidence type="ECO:0000313" key="7">
    <source>
        <dbReference type="Proteomes" id="UP000515150"/>
    </source>
</evidence>
<dbReference type="GO" id="GO:0004888">
    <property type="term" value="F:transmembrane signaling receptor activity"/>
    <property type="evidence" value="ECO:0007669"/>
    <property type="project" value="TreeGrafter"/>
</dbReference>
<sequence length="195" mass="22136">MRVKWIFVGFFKAPLLCLFCLSEDTDLSGPEVVSAAPGGSATISFRYDEKFSGNQKYWCKGPVYEFCAVVVRTPKKQQNNRSLIVDDKRTGIITVTVHSLSKSDEDKYWCVISRHGRNVFTGVRLLVSESVPTYTTPSTLSMENDEISCWATLRWILFVLMLCCLVLTQITVWRIKTAKTTPKHQLLNKALNICK</sequence>
<dbReference type="InterPro" id="IPR050671">
    <property type="entry name" value="CD300_family_receptors"/>
</dbReference>
<evidence type="ECO:0000256" key="2">
    <source>
        <dbReference type="ARBA" id="ARBA00022692"/>
    </source>
</evidence>
<dbReference type="PANTHER" id="PTHR11860">
    <property type="entry name" value="POLYMERIC-IMMUNOGLOBULIN RECEPTOR"/>
    <property type="match status" value="1"/>
</dbReference>
<dbReference type="KEGG" id="bspl:114859403"/>
<keyword evidence="5" id="KW-0732">Signal</keyword>
<evidence type="ECO:0000256" key="3">
    <source>
        <dbReference type="ARBA" id="ARBA00023136"/>
    </source>
</evidence>
<evidence type="ECO:0000259" key="6">
    <source>
        <dbReference type="SMART" id="SM00409"/>
    </source>
</evidence>
<dbReference type="Pfam" id="PF07686">
    <property type="entry name" value="V-set"/>
    <property type="match status" value="1"/>
</dbReference>
<evidence type="ECO:0000313" key="8">
    <source>
        <dbReference type="RefSeq" id="XP_040927315.1"/>
    </source>
</evidence>
<feature type="domain" description="Immunoglobulin" evidence="6">
    <location>
        <begin position="30"/>
        <end position="128"/>
    </location>
</feature>
<keyword evidence="4" id="KW-1133">Transmembrane helix</keyword>
<dbReference type="InterPro" id="IPR003599">
    <property type="entry name" value="Ig_sub"/>
</dbReference>
<keyword evidence="3 4" id="KW-0472">Membrane</keyword>
<dbReference type="InterPro" id="IPR013106">
    <property type="entry name" value="Ig_V-set"/>
</dbReference>
<keyword evidence="2 4" id="KW-0812">Transmembrane</keyword>
<dbReference type="Gene3D" id="2.60.40.10">
    <property type="entry name" value="Immunoglobulins"/>
    <property type="match status" value="1"/>
</dbReference>
<dbReference type="GeneID" id="114859403"/>
<dbReference type="PANTHER" id="PTHR11860:SF111">
    <property type="entry name" value="IMMUNOGLOBULIN SUBTYPE DOMAIN-CONTAINING PROTEIN"/>
    <property type="match status" value="1"/>
</dbReference>
<feature type="transmembrane region" description="Helical" evidence="4">
    <location>
        <begin position="155"/>
        <end position="175"/>
    </location>
</feature>
<dbReference type="RefSeq" id="XP_040927315.1">
    <property type="nucleotide sequence ID" value="XM_041071381.2"/>
</dbReference>
<feature type="chain" id="PRO_5035462459" evidence="5">
    <location>
        <begin position="23"/>
        <end position="195"/>
    </location>
</feature>
<dbReference type="SUPFAM" id="SSF48726">
    <property type="entry name" value="Immunoglobulin"/>
    <property type="match status" value="1"/>
</dbReference>
<dbReference type="InterPro" id="IPR013783">
    <property type="entry name" value="Ig-like_fold"/>
</dbReference>
<evidence type="ECO:0000256" key="1">
    <source>
        <dbReference type="ARBA" id="ARBA00004370"/>
    </source>
</evidence>
<proteinExistence type="predicted"/>
<reference evidence="8" key="1">
    <citation type="submission" date="2025-08" db="UniProtKB">
        <authorList>
            <consortium name="RefSeq"/>
        </authorList>
    </citation>
    <scope>IDENTIFICATION</scope>
</reference>
<keyword evidence="7" id="KW-1185">Reference proteome</keyword>
<comment type="subcellular location">
    <subcellularLocation>
        <location evidence="1">Membrane</location>
    </subcellularLocation>
</comment>
<dbReference type="SMART" id="SM00409">
    <property type="entry name" value="IG"/>
    <property type="match status" value="1"/>
</dbReference>
<dbReference type="OrthoDB" id="284782at2759"/>
<dbReference type="Proteomes" id="UP000515150">
    <property type="component" value="Chromosome 7"/>
</dbReference>
<gene>
    <name evidence="8" type="primary">LOC114859403</name>
</gene>
<dbReference type="GO" id="GO:0005886">
    <property type="term" value="C:plasma membrane"/>
    <property type="evidence" value="ECO:0007669"/>
    <property type="project" value="TreeGrafter"/>
</dbReference>
<protein>
    <submittedName>
        <fullName evidence="8">CMRF35-like molecule 3</fullName>
    </submittedName>
</protein>
<dbReference type="InterPro" id="IPR036179">
    <property type="entry name" value="Ig-like_dom_sf"/>
</dbReference>
<dbReference type="AlphaFoldDB" id="A0A8M1HFT2"/>
<evidence type="ECO:0000256" key="4">
    <source>
        <dbReference type="SAM" id="Phobius"/>
    </source>
</evidence>
<organism evidence="7 8">
    <name type="scientific">Betta splendens</name>
    <name type="common">Siamese fighting fish</name>
    <dbReference type="NCBI Taxonomy" id="158456"/>
    <lineage>
        <taxon>Eukaryota</taxon>
        <taxon>Metazoa</taxon>
        <taxon>Chordata</taxon>
        <taxon>Craniata</taxon>
        <taxon>Vertebrata</taxon>
        <taxon>Euteleostomi</taxon>
        <taxon>Actinopterygii</taxon>
        <taxon>Neopterygii</taxon>
        <taxon>Teleostei</taxon>
        <taxon>Neoteleostei</taxon>
        <taxon>Acanthomorphata</taxon>
        <taxon>Anabantaria</taxon>
        <taxon>Anabantiformes</taxon>
        <taxon>Anabantoidei</taxon>
        <taxon>Osphronemidae</taxon>
        <taxon>Betta</taxon>
    </lineage>
</organism>
<evidence type="ECO:0000256" key="5">
    <source>
        <dbReference type="SAM" id="SignalP"/>
    </source>
</evidence>
<accession>A0A8M1HFT2</accession>